<dbReference type="SMART" id="SM00487">
    <property type="entry name" value="DEXDc"/>
    <property type="match status" value="1"/>
</dbReference>
<dbReference type="Gene3D" id="1.10.3380.10">
    <property type="entry name" value="Sec63 N-terminal domain-like domain"/>
    <property type="match status" value="1"/>
</dbReference>
<sequence length="1379" mass="152714">MANSDDNVIVSAPTGAGKTALFEMAISRLFALKLNGQSQRGVNGGVSSVKVVYIAPNKALCDERQQDWSNRLAHIDRSIVCTTITGDANATSSYGEIAKAHLILTTPEKWDSITRRWNDYVVLLGSVKLMLVDEVHMIGEKDRGSCLESVISRMKTIQRAASSRMLTSYEIASSSFKQAQPNDLMSNMRIVAVSATLPNLGQLASFVESGEAYVFDDSYRPVPLSIFVQACGHIGKNRYLFDKSLDQHVPSILKRFSSGRPAIVFCHSKKETETLASELSKSYTAPTKLNDSALRKFAGQTNTPSLQKCLLRGIAFHHAGLDASDRRIVEEAFTSGSLFCLCATSTLAMGVNLPAFLVVIKGTSAYRGAANGHQDIDMGTLLQMVGRAGRPGFDKSGTAVIMTDSLSKTRYENISQGLKVVESHLLESNNLTECLNNEISQGVITCAEEAVDWIKHSLLFHRIQSNPLYYGLSGRGNDNIHSFLLAKCADSITKLSKIRAILEQDDGTFSPDAASRIMSRNFIDFETMKSIVKLPHDCGPLQLLHMLSRCEKIQTPVRRAEKKELNEAYKLVKYKFEGPQSKIRIQTPEQKAFVLLQSSIGKYHFRDASLRREMSNILDGAFRILAAVEEYARVGSRNGQVAVQGWLMRRALYSSLWGEKDGVLNQINGISHEMTKKLTNNGIKTFADAMNSSSEEIVDALNVTPSFASGVRTASAKILQRTLKLSACTKPNEAGGLDLHIKVERKMKGGDTVTGGNRIVYYSLLVYTDRPGGLLHYCEDLASDAEMIVSCPPKFGRAYIRLLGNIVGIDEKVAVDGNDSIEKSSFKLSPAAARASSSAPKTKKPAPKAKPPSPRKRLFNSHQSSVSKVSDLRLHKRGRINKNTSKDEDCIVVDSDSDTENPHSLNKGQQQKPKSQTLVTPSPHPSRRQTQQQQTNTTPAPLYNSSRSSSQQRNAGASGRTKSSHFAANTSSKSRAVRNTTSSWFQQKKQQKTSQSSAFNSPKENPFSGYSFDPNSIEKNLNSQAVQSKEPSIFPSTVASSNFTATKPRSSRTFRTPATRRKNATSSSRISSHDLLQRKANELNQHRHQMTTTRYHGDHDGASQMSAADPFHQQAFPAGNRYHEYDGNYEHDQFSQPHQQQFGHGQQQYLQNMQPQLNSFQSTFHEESFDQMRGPGPFGHQYDFPQQIPRPGTGMTARSRFSMPYQQQQQFVQPQPQQLRGSRHFIQPQQRSFQPSYHEDTFDQGYSVGGHDFPQQMYHRPGTSHESVQFSQPHQHEFSQQQQQQQEVKQVVEEKKEEAVIINSAPITTTTPQSTTTTSPPAQPSPAQATTPPIKVGPGGSPAKSKEEDLELTTQVILEYVKTMDSKSSGVVDDESDDE</sequence>
<dbReference type="Pfam" id="PF02889">
    <property type="entry name" value="Sec63"/>
    <property type="match status" value="1"/>
</dbReference>
<evidence type="ECO:0000256" key="6">
    <source>
        <dbReference type="ARBA" id="ARBA00023235"/>
    </source>
</evidence>
<evidence type="ECO:0000259" key="12">
    <source>
        <dbReference type="PROSITE" id="PS51192"/>
    </source>
</evidence>
<keyword evidence="4" id="KW-0347">Helicase</keyword>
<dbReference type="InterPro" id="IPR004179">
    <property type="entry name" value="Sec63-dom"/>
</dbReference>
<dbReference type="EC" id="5.6.2.4" evidence="9"/>
<comment type="catalytic activity">
    <reaction evidence="8">
        <text>Couples ATP hydrolysis with the unwinding of duplex DNA by translocating in the 3'-5' direction.</text>
        <dbReference type="EC" id="5.6.2.4"/>
    </reaction>
</comment>
<reference evidence="14" key="1">
    <citation type="submission" date="2021-01" db="EMBL/GenBank/DDBJ databases">
        <authorList>
            <person name="Corre E."/>
            <person name="Pelletier E."/>
            <person name="Niang G."/>
            <person name="Scheremetjew M."/>
            <person name="Finn R."/>
            <person name="Kale V."/>
            <person name="Holt S."/>
            <person name="Cochrane G."/>
            <person name="Meng A."/>
            <person name="Brown T."/>
            <person name="Cohen L."/>
        </authorList>
    </citation>
    <scope>NUCLEOTIDE SEQUENCE</scope>
    <source>
        <strain evidence="14">SM1012Den-03</strain>
    </source>
</reference>
<gene>
    <name evidence="14" type="ORF">SMAR0320_LOCUS3550</name>
</gene>
<keyword evidence="2" id="KW-0547">Nucleotide-binding</keyword>
<comment type="catalytic activity">
    <reaction evidence="10">
        <text>ATP + H2O = ADP + phosphate + H(+)</text>
        <dbReference type="Rhea" id="RHEA:13065"/>
        <dbReference type="ChEBI" id="CHEBI:15377"/>
        <dbReference type="ChEBI" id="CHEBI:15378"/>
        <dbReference type="ChEBI" id="CHEBI:30616"/>
        <dbReference type="ChEBI" id="CHEBI:43474"/>
        <dbReference type="ChEBI" id="CHEBI:456216"/>
        <dbReference type="EC" id="5.6.2.4"/>
    </reaction>
</comment>
<dbReference type="SMART" id="SM00490">
    <property type="entry name" value="HELICc"/>
    <property type="match status" value="1"/>
</dbReference>
<feature type="compositionally biased region" description="Low complexity" evidence="11">
    <location>
        <begin position="1308"/>
        <end position="1333"/>
    </location>
</feature>
<keyword evidence="3" id="KW-0378">Hydrolase</keyword>
<dbReference type="Gene3D" id="3.40.50.300">
    <property type="entry name" value="P-loop containing nucleotide triphosphate hydrolases"/>
    <property type="match status" value="2"/>
</dbReference>
<dbReference type="PANTHER" id="PTHR47835:SF3">
    <property type="entry name" value="HELICASE FOR MEIOSIS 1"/>
    <property type="match status" value="1"/>
</dbReference>
<evidence type="ECO:0000256" key="2">
    <source>
        <dbReference type="ARBA" id="ARBA00022741"/>
    </source>
</evidence>
<evidence type="ECO:0000256" key="9">
    <source>
        <dbReference type="ARBA" id="ARBA00034808"/>
    </source>
</evidence>
<dbReference type="SMART" id="SM00973">
    <property type="entry name" value="Sec63"/>
    <property type="match status" value="1"/>
</dbReference>
<feature type="compositionally biased region" description="Polar residues" evidence="11">
    <location>
        <begin position="902"/>
        <end position="920"/>
    </location>
</feature>
<dbReference type="InterPro" id="IPR036388">
    <property type="entry name" value="WH-like_DNA-bd_sf"/>
</dbReference>
<evidence type="ECO:0000256" key="10">
    <source>
        <dbReference type="ARBA" id="ARBA00048988"/>
    </source>
</evidence>
<dbReference type="GO" id="GO:0051321">
    <property type="term" value="P:meiotic cell cycle"/>
    <property type="evidence" value="ECO:0007669"/>
    <property type="project" value="UniProtKB-KW"/>
</dbReference>
<keyword evidence="6" id="KW-0413">Isomerase</keyword>
<keyword evidence="5" id="KW-0067">ATP-binding</keyword>
<feature type="compositionally biased region" description="Polar residues" evidence="11">
    <location>
        <begin position="960"/>
        <end position="979"/>
    </location>
</feature>
<dbReference type="PROSITE" id="PS51192">
    <property type="entry name" value="HELICASE_ATP_BIND_1"/>
    <property type="match status" value="1"/>
</dbReference>
<dbReference type="InterPro" id="IPR057842">
    <property type="entry name" value="WH_MER3"/>
</dbReference>
<feature type="domain" description="Helicase ATP-binding" evidence="12">
    <location>
        <begin position="1"/>
        <end position="215"/>
    </location>
</feature>
<keyword evidence="7" id="KW-0469">Meiosis</keyword>
<dbReference type="Pfam" id="PF00271">
    <property type="entry name" value="Helicase_C"/>
    <property type="match status" value="1"/>
</dbReference>
<feature type="compositionally biased region" description="Low complexity" evidence="11">
    <location>
        <begin position="929"/>
        <end position="959"/>
    </location>
</feature>
<evidence type="ECO:0000256" key="7">
    <source>
        <dbReference type="ARBA" id="ARBA00023254"/>
    </source>
</evidence>
<protein>
    <recommendedName>
        <fullName evidence="9">DNA 3'-5' helicase</fullName>
        <ecNumber evidence="9">5.6.2.4</ecNumber>
    </recommendedName>
</protein>
<evidence type="ECO:0000256" key="11">
    <source>
        <dbReference type="SAM" id="MobiDB-lite"/>
    </source>
</evidence>
<feature type="compositionally biased region" description="Basic and acidic residues" evidence="11">
    <location>
        <begin position="1290"/>
        <end position="1299"/>
    </location>
</feature>
<dbReference type="GO" id="GO:0016787">
    <property type="term" value="F:hydrolase activity"/>
    <property type="evidence" value="ECO:0007669"/>
    <property type="project" value="UniProtKB-KW"/>
</dbReference>
<dbReference type="InterPro" id="IPR027417">
    <property type="entry name" value="P-loop_NTPase"/>
</dbReference>
<feature type="compositionally biased region" description="Basic residues" evidence="11">
    <location>
        <begin position="841"/>
        <end position="859"/>
    </location>
</feature>
<feature type="compositionally biased region" description="Low complexity" evidence="11">
    <location>
        <begin position="1280"/>
        <end position="1289"/>
    </location>
</feature>
<dbReference type="Pfam" id="PF00270">
    <property type="entry name" value="DEAD"/>
    <property type="match status" value="1"/>
</dbReference>
<dbReference type="InterPro" id="IPR014001">
    <property type="entry name" value="Helicase_ATP-bd"/>
</dbReference>
<feature type="compositionally biased region" description="Polar residues" evidence="11">
    <location>
        <begin position="1013"/>
        <end position="1056"/>
    </location>
</feature>
<dbReference type="EMBL" id="HBGZ01005143">
    <property type="protein sequence ID" value="CAD9581206.1"/>
    <property type="molecule type" value="Transcribed_RNA"/>
</dbReference>
<feature type="compositionally biased region" description="Low complexity" evidence="11">
    <location>
        <begin position="980"/>
        <end position="997"/>
    </location>
</feature>
<accession>A0A7S2P7W6</accession>
<feature type="compositionally biased region" description="Polar residues" evidence="11">
    <location>
        <begin position="1264"/>
        <end position="1273"/>
    </location>
</feature>
<dbReference type="GO" id="GO:0005524">
    <property type="term" value="F:ATP binding"/>
    <property type="evidence" value="ECO:0007669"/>
    <property type="project" value="UniProtKB-KW"/>
</dbReference>
<evidence type="ECO:0000256" key="4">
    <source>
        <dbReference type="ARBA" id="ARBA00022806"/>
    </source>
</evidence>
<evidence type="ECO:0000259" key="13">
    <source>
        <dbReference type="PROSITE" id="PS51194"/>
    </source>
</evidence>
<feature type="region of interest" description="Disordered" evidence="11">
    <location>
        <begin position="825"/>
        <end position="1071"/>
    </location>
</feature>
<dbReference type="SUPFAM" id="SSF158702">
    <property type="entry name" value="Sec63 N-terminal domain-like"/>
    <property type="match status" value="1"/>
</dbReference>
<dbReference type="CDD" id="cd18795">
    <property type="entry name" value="SF2_C_Ski2"/>
    <property type="match status" value="1"/>
</dbReference>
<proteinExistence type="inferred from homology"/>
<dbReference type="PANTHER" id="PTHR47835">
    <property type="entry name" value="HFM1, ATP DEPENDENT DNA HELICASE HOMOLOG"/>
    <property type="match status" value="1"/>
</dbReference>
<feature type="compositionally biased region" description="Low complexity" evidence="11">
    <location>
        <begin position="827"/>
        <end position="840"/>
    </location>
</feature>
<comment type="similarity">
    <text evidence="1">Belongs to the helicase family. SKI2 subfamily.</text>
</comment>
<dbReference type="Pfam" id="PF23445">
    <property type="entry name" value="WHD_SNRNP200"/>
    <property type="match status" value="1"/>
</dbReference>
<feature type="region of interest" description="Disordered" evidence="11">
    <location>
        <begin position="1248"/>
        <end position="1351"/>
    </location>
</feature>
<dbReference type="InterPro" id="IPR052247">
    <property type="entry name" value="Meiotic_Crossover_Helicase"/>
</dbReference>
<dbReference type="GO" id="GO:0043138">
    <property type="term" value="F:3'-5' DNA helicase activity"/>
    <property type="evidence" value="ECO:0007669"/>
    <property type="project" value="UniProtKB-EC"/>
</dbReference>
<dbReference type="PROSITE" id="PS51194">
    <property type="entry name" value="HELICASE_CTER"/>
    <property type="match status" value="1"/>
</dbReference>
<name>A0A7S2P7W6_9STRA</name>
<organism evidence="14">
    <name type="scientific">Skeletonema marinoi</name>
    <dbReference type="NCBI Taxonomy" id="267567"/>
    <lineage>
        <taxon>Eukaryota</taxon>
        <taxon>Sar</taxon>
        <taxon>Stramenopiles</taxon>
        <taxon>Ochrophyta</taxon>
        <taxon>Bacillariophyta</taxon>
        <taxon>Coscinodiscophyceae</taxon>
        <taxon>Thalassiosirophycidae</taxon>
        <taxon>Thalassiosirales</taxon>
        <taxon>Skeletonemataceae</taxon>
        <taxon>Skeletonema</taxon>
        <taxon>Skeletonema marinoi-dohrnii complex</taxon>
    </lineage>
</organism>
<dbReference type="GO" id="GO:0003676">
    <property type="term" value="F:nucleic acid binding"/>
    <property type="evidence" value="ECO:0007669"/>
    <property type="project" value="InterPro"/>
</dbReference>
<evidence type="ECO:0000256" key="1">
    <source>
        <dbReference type="ARBA" id="ARBA00010140"/>
    </source>
</evidence>
<evidence type="ECO:0000256" key="3">
    <source>
        <dbReference type="ARBA" id="ARBA00022801"/>
    </source>
</evidence>
<evidence type="ECO:0000256" key="8">
    <source>
        <dbReference type="ARBA" id="ARBA00034617"/>
    </source>
</evidence>
<dbReference type="Gene3D" id="1.10.10.10">
    <property type="entry name" value="Winged helix-like DNA-binding domain superfamily/Winged helix DNA-binding domain"/>
    <property type="match status" value="1"/>
</dbReference>
<dbReference type="SUPFAM" id="SSF52540">
    <property type="entry name" value="P-loop containing nucleoside triphosphate hydrolases"/>
    <property type="match status" value="2"/>
</dbReference>
<dbReference type="InterPro" id="IPR001650">
    <property type="entry name" value="Helicase_C-like"/>
</dbReference>
<evidence type="ECO:0000313" key="14">
    <source>
        <dbReference type="EMBL" id="CAD9581206.1"/>
    </source>
</evidence>
<dbReference type="InterPro" id="IPR011545">
    <property type="entry name" value="DEAD/DEAH_box_helicase_dom"/>
</dbReference>
<evidence type="ECO:0000256" key="5">
    <source>
        <dbReference type="ARBA" id="ARBA00022840"/>
    </source>
</evidence>
<feature type="domain" description="Helicase C-terminal" evidence="13">
    <location>
        <begin position="244"/>
        <end position="436"/>
    </location>
</feature>